<evidence type="ECO:0000313" key="1">
    <source>
        <dbReference type="EMBL" id="MFE9602213.1"/>
    </source>
</evidence>
<protein>
    <recommendedName>
        <fullName evidence="3">Secreted protein</fullName>
    </recommendedName>
</protein>
<evidence type="ECO:0000313" key="2">
    <source>
        <dbReference type="Proteomes" id="UP001601303"/>
    </source>
</evidence>
<dbReference type="RefSeq" id="WP_388109977.1">
    <property type="nucleotide sequence ID" value="NZ_JBIAHM010000010.1"/>
</dbReference>
<proteinExistence type="predicted"/>
<organism evidence="1 2">
    <name type="scientific">Streptomyces hokutonensis</name>
    <dbReference type="NCBI Taxonomy" id="1306990"/>
    <lineage>
        <taxon>Bacteria</taxon>
        <taxon>Bacillati</taxon>
        <taxon>Actinomycetota</taxon>
        <taxon>Actinomycetes</taxon>
        <taxon>Kitasatosporales</taxon>
        <taxon>Streptomycetaceae</taxon>
        <taxon>Streptomyces</taxon>
    </lineage>
</organism>
<accession>A0ABW6MA67</accession>
<keyword evidence="2" id="KW-1185">Reference proteome</keyword>
<reference evidence="1 2" key="1">
    <citation type="submission" date="2024-10" db="EMBL/GenBank/DDBJ databases">
        <title>The Natural Products Discovery Center: Release of the First 8490 Sequenced Strains for Exploring Actinobacteria Biosynthetic Diversity.</title>
        <authorList>
            <person name="Kalkreuter E."/>
            <person name="Kautsar S.A."/>
            <person name="Yang D."/>
            <person name="Bader C.D."/>
            <person name="Teijaro C.N."/>
            <person name="Fluegel L."/>
            <person name="Davis C.M."/>
            <person name="Simpson J.R."/>
            <person name="Lauterbach L."/>
            <person name="Steele A.D."/>
            <person name="Gui C."/>
            <person name="Meng S."/>
            <person name="Li G."/>
            <person name="Viehrig K."/>
            <person name="Ye F."/>
            <person name="Su P."/>
            <person name="Kiefer A.F."/>
            <person name="Nichols A."/>
            <person name="Cepeda A.J."/>
            <person name="Yan W."/>
            <person name="Fan B."/>
            <person name="Jiang Y."/>
            <person name="Adhikari A."/>
            <person name="Zheng C.-J."/>
            <person name="Schuster L."/>
            <person name="Cowan T.M."/>
            <person name="Smanski M.J."/>
            <person name="Chevrette M.G."/>
            <person name="De Carvalho L.P.S."/>
            <person name="Shen B."/>
        </authorList>
    </citation>
    <scope>NUCLEOTIDE SEQUENCE [LARGE SCALE GENOMIC DNA]</scope>
    <source>
        <strain evidence="1 2">NPDC006488</strain>
    </source>
</reference>
<name>A0ABW6MA67_9ACTN</name>
<dbReference type="Proteomes" id="UP001601303">
    <property type="component" value="Unassembled WGS sequence"/>
</dbReference>
<gene>
    <name evidence="1" type="ORF">ACFYNQ_27075</name>
</gene>
<sequence length="174" mass="19468">MTERTERPLLFLDVDGTLLPLGGARIPSSPQGWVDWQGTSNPQLAKIDAGHVPRLLALPCELIWATAWMEYANEVLSPLLGLPRFPVAELPDPPQEYEPDALNWKTRALVRAAAGRPFIWVDDEITDLDHAWVSAHHGGHALLHRVDSTSGLTRADFGVVDDWLLERSRDRRRG</sequence>
<evidence type="ECO:0008006" key="3">
    <source>
        <dbReference type="Google" id="ProtNLM"/>
    </source>
</evidence>
<dbReference type="EMBL" id="JBIAHM010000010">
    <property type="protein sequence ID" value="MFE9602213.1"/>
    <property type="molecule type" value="Genomic_DNA"/>
</dbReference>
<comment type="caution">
    <text evidence="1">The sequence shown here is derived from an EMBL/GenBank/DDBJ whole genome shotgun (WGS) entry which is preliminary data.</text>
</comment>